<keyword evidence="2" id="KW-1185">Reference proteome</keyword>
<dbReference type="Proteomes" id="UP001519293">
    <property type="component" value="Unassembled WGS sequence"/>
</dbReference>
<proteinExistence type="predicted"/>
<protein>
    <recommendedName>
        <fullName evidence="3">Transposase</fullName>
    </recommendedName>
</protein>
<reference evidence="1 2" key="1">
    <citation type="submission" date="2021-03" db="EMBL/GenBank/DDBJ databases">
        <title>Genomic Encyclopedia of Type Strains, Phase IV (KMG-IV): sequencing the most valuable type-strain genomes for metagenomic binning, comparative biology and taxonomic classification.</title>
        <authorList>
            <person name="Goeker M."/>
        </authorList>
    </citation>
    <scope>NUCLEOTIDE SEQUENCE [LARGE SCALE GENOMIC DNA]</scope>
    <source>
        <strain evidence="1 2">DSM 26675</strain>
    </source>
</reference>
<gene>
    <name evidence="1" type="ORF">J2Z40_001649</name>
</gene>
<organism evidence="1 2">
    <name type="scientific">Cytobacillus eiseniae</name>
    <dbReference type="NCBI Taxonomy" id="762947"/>
    <lineage>
        <taxon>Bacteria</taxon>
        <taxon>Bacillati</taxon>
        <taxon>Bacillota</taxon>
        <taxon>Bacilli</taxon>
        <taxon>Bacillales</taxon>
        <taxon>Bacillaceae</taxon>
        <taxon>Cytobacillus</taxon>
    </lineage>
</organism>
<comment type="caution">
    <text evidence="1">The sequence shown here is derived from an EMBL/GenBank/DDBJ whole genome shotgun (WGS) entry which is preliminary data.</text>
</comment>
<dbReference type="RefSeq" id="WP_157087803.1">
    <property type="nucleotide sequence ID" value="NZ_JAGIKZ010000007.1"/>
</dbReference>
<dbReference type="EMBL" id="JAGIKZ010000007">
    <property type="protein sequence ID" value="MBP2241087.1"/>
    <property type="molecule type" value="Genomic_DNA"/>
</dbReference>
<name>A0ABS4RDV6_9BACI</name>
<evidence type="ECO:0000313" key="1">
    <source>
        <dbReference type="EMBL" id="MBP2241087.1"/>
    </source>
</evidence>
<evidence type="ECO:0008006" key="3">
    <source>
        <dbReference type="Google" id="ProtNLM"/>
    </source>
</evidence>
<sequence>MNKRKNSAYFLQKELHFTFNRKISAYFAFARFPVMEKTSNLDGSEVISRDVL</sequence>
<evidence type="ECO:0000313" key="2">
    <source>
        <dbReference type="Proteomes" id="UP001519293"/>
    </source>
</evidence>
<accession>A0ABS4RDV6</accession>